<gene>
    <name evidence="3" type="ORF">B4U80_06191</name>
</gene>
<name>A0A443SS69_9ACAR</name>
<dbReference type="Proteomes" id="UP000288716">
    <property type="component" value="Unassembled WGS sequence"/>
</dbReference>
<sequence length="203" mass="23747">MSRESKKDDRDDSDAEQSSASIALHPKRDKALIKALKHIDAFYEKAPPGFVKEPEERPEDSIPDLPENKAAREFLAKAPTKGLWMPLGKEVKVMQCWRCKAFGHRTGDKECPLFISGNQEIEKFRYLHEDPMYSYIMENKFREKQEKVRQLQALLDETSSESSSSNYTEEQRMSADSCHKRKHKHSKKRHKKEKTKKQKHKTK</sequence>
<dbReference type="InterPro" id="IPR034585">
    <property type="entry name" value="PAP-1"/>
</dbReference>
<comment type="caution">
    <text evidence="3">The sequence shown here is derived from an EMBL/GenBank/DDBJ whole genome shotgun (WGS) entry which is preliminary data.</text>
</comment>
<feature type="domain" description="Zinc knuckle" evidence="2">
    <location>
        <begin position="94"/>
        <end position="113"/>
    </location>
</feature>
<reference evidence="3 4" key="1">
    <citation type="journal article" date="2018" name="Gigascience">
        <title>Genomes of trombidid mites reveal novel predicted allergens and laterally-transferred genes associated with secondary metabolism.</title>
        <authorList>
            <person name="Dong X."/>
            <person name="Chaisiri K."/>
            <person name="Xia D."/>
            <person name="Armstrong S.D."/>
            <person name="Fang Y."/>
            <person name="Donnelly M.J."/>
            <person name="Kadowaki T."/>
            <person name="McGarry J.W."/>
            <person name="Darby A.C."/>
            <person name="Makepeace B.L."/>
        </authorList>
    </citation>
    <scope>NUCLEOTIDE SEQUENCE [LARGE SCALE GENOMIC DNA]</scope>
    <source>
        <strain evidence="3">UoL-UT</strain>
    </source>
</reference>
<feature type="compositionally biased region" description="Basic and acidic residues" evidence="1">
    <location>
        <begin position="1"/>
        <end position="10"/>
    </location>
</feature>
<dbReference type="PANTHER" id="PTHR35252:SF1">
    <property type="entry name" value="RETINITIS PIGMENTOSA 9 PROTEIN"/>
    <property type="match status" value="1"/>
</dbReference>
<feature type="region of interest" description="Disordered" evidence="1">
    <location>
        <begin position="47"/>
        <end position="66"/>
    </location>
</feature>
<evidence type="ECO:0000313" key="4">
    <source>
        <dbReference type="Proteomes" id="UP000288716"/>
    </source>
</evidence>
<dbReference type="PANTHER" id="PTHR35252">
    <property type="entry name" value="RETINITIS PIGMENTOSA 9 PROTEIN"/>
    <property type="match status" value="1"/>
</dbReference>
<evidence type="ECO:0000259" key="2">
    <source>
        <dbReference type="Pfam" id="PF15288"/>
    </source>
</evidence>
<feature type="region of interest" description="Disordered" evidence="1">
    <location>
        <begin position="1"/>
        <end position="26"/>
    </location>
</feature>
<dbReference type="STRING" id="299467.A0A443SS69"/>
<proteinExistence type="predicted"/>
<protein>
    <submittedName>
        <fullName evidence="3">Retinitis pigmentosa 9 protein-like isoform X1</fullName>
    </submittedName>
</protein>
<dbReference type="AlphaFoldDB" id="A0A443SS69"/>
<dbReference type="OrthoDB" id="20809at2759"/>
<evidence type="ECO:0000256" key="1">
    <source>
        <dbReference type="SAM" id="MobiDB-lite"/>
    </source>
</evidence>
<evidence type="ECO:0000313" key="3">
    <source>
        <dbReference type="EMBL" id="RWS30368.1"/>
    </source>
</evidence>
<organism evidence="3 4">
    <name type="scientific">Leptotrombidium deliense</name>
    <dbReference type="NCBI Taxonomy" id="299467"/>
    <lineage>
        <taxon>Eukaryota</taxon>
        <taxon>Metazoa</taxon>
        <taxon>Ecdysozoa</taxon>
        <taxon>Arthropoda</taxon>
        <taxon>Chelicerata</taxon>
        <taxon>Arachnida</taxon>
        <taxon>Acari</taxon>
        <taxon>Acariformes</taxon>
        <taxon>Trombidiformes</taxon>
        <taxon>Prostigmata</taxon>
        <taxon>Anystina</taxon>
        <taxon>Parasitengona</taxon>
        <taxon>Trombiculoidea</taxon>
        <taxon>Trombiculidae</taxon>
        <taxon>Leptotrombidium</taxon>
    </lineage>
</organism>
<accession>A0A443SS69</accession>
<keyword evidence="4" id="KW-1185">Reference proteome</keyword>
<dbReference type="InterPro" id="IPR041670">
    <property type="entry name" value="Znf-CCHC_6"/>
</dbReference>
<dbReference type="EMBL" id="NCKV01000531">
    <property type="protein sequence ID" value="RWS30368.1"/>
    <property type="molecule type" value="Genomic_DNA"/>
</dbReference>
<feature type="region of interest" description="Disordered" evidence="1">
    <location>
        <begin position="146"/>
        <end position="203"/>
    </location>
</feature>
<feature type="compositionally biased region" description="Basic residues" evidence="1">
    <location>
        <begin position="179"/>
        <end position="203"/>
    </location>
</feature>
<dbReference type="Pfam" id="PF15288">
    <property type="entry name" value="zf-CCHC_6"/>
    <property type="match status" value="1"/>
</dbReference>
<dbReference type="VEuPathDB" id="VectorBase:LDEU001669"/>
<dbReference type="GO" id="GO:0008380">
    <property type="term" value="P:RNA splicing"/>
    <property type="evidence" value="ECO:0007669"/>
    <property type="project" value="InterPro"/>
</dbReference>